<dbReference type="SUPFAM" id="SSF51735">
    <property type="entry name" value="NAD(P)-binding Rossmann-fold domains"/>
    <property type="match status" value="1"/>
</dbReference>
<dbReference type="PRINTS" id="PR00080">
    <property type="entry name" value="SDRFAMILY"/>
</dbReference>
<accession>A0AAD9SQD6</accession>
<evidence type="ECO:0000256" key="3">
    <source>
        <dbReference type="RuleBase" id="RU000363"/>
    </source>
</evidence>
<dbReference type="PANTHER" id="PTHR44169:SF6">
    <property type="entry name" value="NADPH-DEPENDENT 1-ACYLDIHYDROXYACETONE PHOSPHATE REDUCTASE"/>
    <property type="match status" value="1"/>
</dbReference>
<keyword evidence="2" id="KW-0560">Oxidoreductase</keyword>
<dbReference type="CDD" id="cd05374">
    <property type="entry name" value="17beta-HSD-like_SDR_c"/>
    <property type="match status" value="1"/>
</dbReference>
<comment type="caution">
    <text evidence="4">The sequence shown here is derived from an EMBL/GenBank/DDBJ whole genome shotgun (WGS) entry which is preliminary data.</text>
</comment>
<dbReference type="GO" id="GO:0019433">
    <property type="term" value="P:triglyceride catabolic process"/>
    <property type="evidence" value="ECO:0007669"/>
    <property type="project" value="TreeGrafter"/>
</dbReference>
<evidence type="ECO:0000256" key="2">
    <source>
        <dbReference type="ARBA" id="ARBA00023002"/>
    </source>
</evidence>
<dbReference type="GO" id="GO:0005811">
    <property type="term" value="C:lipid droplet"/>
    <property type="evidence" value="ECO:0007669"/>
    <property type="project" value="TreeGrafter"/>
</dbReference>
<dbReference type="EMBL" id="JAUJFL010000001">
    <property type="protein sequence ID" value="KAK2613265.1"/>
    <property type="molecule type" value="Genomic_DNA"/>
</dbReference>
<comment type="similarity">
    <text evidence="1 3">Belongs to the short-chain dehydrogenases/reductases (SDR) family.</text>
</comment>
<keyword evidence="5" id="KW-1185">Reference proteome</keyword>
<evidence type="ECO:0000313" key="4">
    <source>
        <dbReference type="EMBL" id="KAK2613265.1"/>
    </source>
</evidence>
<dbReference type="PANTHER" id="PTHR44169">
    <property type="entry name" value="NADPH-DEPENDENT 1-ACYLDIHYDROXYACETONE PHOSPHATE REDUCTASE"/>
    <property type="match status" value="1"/>
</dbReference>
<evidence type="ECO:0000256" key="1">
    <source>
        <dbReference type="ARBA" id="ARBA00006484"/>
    </source>
</evidence>
<dbReference type="GO" id="GO:0000140">
    <property type="term" value="F:acylglycerone-phosphate reductase (NADP+) activity"/>
    <property type="evidence" value="ECO:0007669"/>
    <property type="project" value="TreeGrafter"/>
</dbReference>
<dbReference type="GO" id="GO:0005783">
    <property type="term" value="C:endoplasmic reticulum"/>
    <property type="evidence" value="ECO:0007669"/>
    <property type="project" value="TreeGrafter"/>
</dbReference>
<gene>
    <name evidence="4" type="ORF">N8I77_000188</name>
</gene>
<dbReference type="PRINTS" id="PR00081">
    <property type="entry name" value="GDHRDH"/>
</dbReference>
<dbReference type="InterPro" id="IPR036291">
    <property type="entry name" value="NAD(P)-bd_dom_sf"/>
</dbReference>
<dbReference type="InterPro" id="IPR002347">
    <property type="entry name" value="SDR_fam"/>
</dbReference>
<dbReference type="Proteomes" id="UP001265746">
    <property type="component" value="Unassembled WGS sequence"/>
</dbReference>
<dbReference type="AlphaFoldDB" id="A0AAD9SQD6"/>
<protein>
    <submittedName>
        <fullName evidence="4">Uncharacterized protein</fullName>
    </submittedName>
</protein>
<dbReference type="Gene3D" id="3.40.50.720">
    <property type="entry name" value="NAD(P)-binding Rossmann-like Domain"/>
    <property type="match status" value="1"/>
</dbReference>
<dbReference type="GO" id="GO:0004806">
    <property type="term" value="F:triacylglycerol lipase activity"/>
    <property type="evidence" value="ECO:0007669"/>
    <property type="project" value="TreeGrafter"/>
</dbReference>
<reference evidence="4" key="1">
    <citation type="submission" date="2023-06" db="EMBL/GenBank/DDBJ databases">
        <authorList>
            <person name="Noh H."/>
        </authorList>
    </citation>
    <scope>NUCLEOTIDE SEQUENCE</scope>
    <source>
        <strain evidence="4">DUCC20226</strain>
    </source>
</reference>
<evidence type="ECO:0000313" key="5">
    <source>
        <dbReference type="Proteomes" id="UP001265746"/>
    </source>
</evidence>
<sequence>MALKTVLITGCSEGGLGAALAKAFQEQGYHVFATLRNPAKAGSLASENEKNIEVLPLDTTSKESIDACFETVKNKTGGTLDVLVNNAGSGTTMPLLHAPIEQAKAMYDVNVWGTLSVVQVFSPLLLKSKGTIVNICSIVGAANVAWQGVYNSSKAAESFLSESLRIELEPLGVRVLTVMLGQVSTQMYANTPTFQLPEGSPYEPIAETIAKQSRGELNLNNEPAEVAARNLVKDTIGGRSGQIWRGGMAGSVYLSLWLLPSKLMEWMVHAKRGVYDLNRL</sequence>
<dbReference type="Pfam" id="PF00106">
    <property type="entry name" value="adh_short"/>
    <property type="match status" value="1"/>
</dbReference>
<organism evidence="4 5">
    <name type="scientific">Phomopsis amygdali</name>
    <name type="common">Fusicoccum amygdali</name>
    <dbReference type="NCBI Taxonomy" id="1214568"/>
    <lineage>
        <taxon>Eukaryota</taxon>
        <taxon>Fungi</taxon>
        <taxon>Dikarya</taxon>
        <taxon>Ascomycota</taxon>
        <taxon>Pezizomycotina</taxon>
        <taxon>Sordariomycetes</taxon>
        <taxon>Sordariomycetidae</taxon>
        <taxon>Diaporthales</taxon>
        <taxon>Diaporthaceae</taxon>
        <taxon>Diaporthe</taxon>
    </lineage>
</organism>
<name>A0AAD9SQD6_PHOAM</name>
<dbReference type="GO" id="GO:0006654">
    <property type="term" value="P:phosphatidic acid biosynthetic process"/>
    <property type="evidence" value="ECO:0007669"/>
    <property type="project" value="TreeGrafter"/>
</dbReference>
<proteinExistence type="inferred from homology"/>